<accession>A0A4Y2LHT0</accession>
<protein>
    <submittedName>
        <fullName evidence="1">Uncharacterized protein</fullName>
    </submittedName>
</protein>
<dbReference type="AlphaFoldDB" id="A0A4Y2LHT0"/>
<name>A0A4Y2LHT0_ARAVE</name>
<dbReference type="Proteomes" id="UP000499080">
    <property type="component" value="Unassembled WGS sequence"/>
</dbReference>
<proteinExistence type="predicted"/>
<dbReference type="EMBL" id="BGPR01005754">
    <property type="protein sequence ID" value="GBN13146.1"/>
    <property type="molecule type" value="Genomic_DNA"/>
</dbReference>
<gene>
    <name evidence="1" type="ORF">AVEN_257720_1</name>
</gene>
<evidence type="ECO:0000313" key="2">
    <source>
        <dbReference type="Proteomes" id="UP000499080"/>
    </source>
</evidence>
<reference evidence="1 2" key="1">
    <citation type="journal article" date="2019" name="Sci. Rep.">
        <title>Orb-weaving spider Araneus ventricosus genome elucidates the spidroin gene catalogue.</title>
        <authorList>
            <person name="Kono N."/>
            <person name="Nakamura H."/>
            <person name="Ohtoshi R."/>
            <person name="Moran D.A.P."/>
            <person name="Shinohara A."/>
            <person name="Yoshida Y."/>
            <person name="Fujiwara M."/>
            <person name="Mori M."/>
            <person name="Tomita M."/>
            <person name="Arakawa K."/>
        </authorList>
    </citation>
    <scope>NUCLEOTIDE SEQUENCE [LARGE SCALE GENOMIC DNA]</scope>
</reference>
<organism evidence="1 2">
    <name type="scientific">Araneus ventricosus</name>
    <name type="common">Orbweaver spider</name>
    <name type="synonym">Epeira ventricosa</name>
    <dbReference type="NCBI Taxonomy" id="182803"/>
    <lineage>
        <taxon>Eukaryota</taxon>
        <taxon>Metazoa</taxon>
        <taxon>Ecdysozoa</taxon>
        <taxon>Arthropoda</taxon>
        <taxon>Chelicerata</taxon>
        <taxon>Arachnida</taxon>
        <taxon>Araneae</taxon>
        <taxon>Araneomorphae</taxon>
        <taxon>Entelegynae</taxon>
        <taxon>Araneoidea</taxon>
        <taxon>Araneidae</taxon>
        <taxon>Araneus</taxon>
    </lineage>
</organism>
<sequence length="155" mass="18109">MEDLLQYLEISPKPLTSEMKNDSVDGWLQGVTFVDTISKSKPDIANTWLQEVTFFDNTKHFPHIQYRKKKKKHGSLLSQALAARYKPEFLKEANFIRQQLISDHLSRQAENYRILIKHQSTAGYLIPEPAAKPWFWHSIFLPNKSPSLEEWVPKT</sequence>
<evidence type="ECO:0000313" key="1">
    <source>
        <dbReference type="EMBL" id="GBN13146.1"/>
    </source>
</evidence>
<comment type="caution">
    <text evidence="1">The sequence shown here is derived from an EMBL/GenBank/DDBJ whole genome shotgun (WGS) entry which is preliminary data.</text>
</comment>
<keyword evidence="2" id="KW-1185">Reference proteome</keyword>